<dbReference type="PANTHER" id="PTHR44846">
    <property type="entry name" value="MANNOSYL-D-GLYCERATE TRANSPORT/METABOLISM SYSTEM REPRESSOR MNGR-RELATED"/>
    <property type="match status" value="1"/>
</dbReference>
<accession>A0ABW7AT71</accession>
<dbReference type="InterPro" id="IPR028978">
    <property type="entry name" value="Chorismate_lyase_/UTRA_dom_sf"/>
</dbReference>
<dbReference type="Proteomes" id="UP001603978">
    <property type="component" value="Unassembled WGS sequence"/>
</dbReference>
<evidence type="ECO:0000259" key="4">
    <source>
        <dbReference type="PROSITE" id="PS50949"/>
    </source>
</evidence>
<dbReference type="RefSeq" id="WP_393175869.1">
    <property type="nucleotide sequence ID" value="NZ_JBICRM010000046.1"/>
</dbReference>
<dbReference type="InterPro" id="IPR000524">
    <property type="entry name" value="Tscrpt_reg_HTH_GntR"/>
</dbReference>
<evidence type="ECO:0000313" key="6">
    <source>
        <dbReference type="Proteomes" id="UP001603978"/>
    </source>
</evidence>
<evidence type="ECO:0000256" key="3">
    <source>
        <dbReference type="ARBA" id="ARBA00023163"/>
    </source>
</evidence>
<keyword evidence="3" id="KW-0804">Transcription</keyword>
<dbReference type="Gene3D" id="3.40.1410.10">
    <property type="entry name" value="Chorismate lyase-like"/>
    <property type="match status" value="1"/>
</dbReference>
<comment type="caution">
    <text evidence="5">The sequence shown here is derived from an EMBL/GenBank/DDBJ whole genome shotgun (WGS) entry which is preliminary data.</text>
</comment>
<dbReference type="Gene3D" id="1.10.10.10">
    <property type="entry name" value="Winged helix-like DNA-binding domain superfamily/Winged helix DNA-binding domain"/>
    <property type="match status" value="1"/>
</dbReference>
<dbReference type="PRINTS" id="PR00035">
    <property type="entry name" value="HTHGNTR"/>
</dbReference>
<dbReference type="InterPro" id="IPR050679">
    <property type="entry name" value="Bact_HTH_transcr_reg"/>
</dbReference>
<dbReference type="SUPFAM" id="SSF64288">
    <property type="entry name" value="Chorismate lyase-like"/>
    <property type="match status" value="1"/>
</dbReference>
<dbReference type="SUPFAM" id="SSF46785">
    <property type="entry name" value="Winged helix' DNA-binding domain"/>
    <property type="match status" value="1"/>
</dbReference>
<keyword evidence="2" id="KW-0238">DNA-binding</keyword>
<dbReference type="PROSITE" id="PS50949">
    <property type="entry name" value="HTH_GNTR"/>
    <property type="match status" value="1"/>
</dbReference>
<name>A0ABW7AT71_9ACTN</name>
<keyword evidence="6" id="KW-1185">Reference proteome</keyword>
<dbReference type="InterPro" id="IPR011663">
    <property type="entry name" value="UTRA"/>
</dbReference>
<feature type="domain" description="HTH gntR-type" evidence="4">
    <location>
        <begin position="24"/>
        <end position="92"/>
    </location>
</feature>
<dbReference type="InterPro" id="IPR036390">
    <property type="entry name" value="WH_DNA-bd_sf"/>
</dbReference>
<gene>
    <name evidence="5" type="ORF">ACFLIM_44560</name>
</gene>
<keyword evidence="1" id="KW-0805">Transcription regulation</keyword>
<dbReference type="CDD" id="cd07377">
    <property type="entry name" value="WHTH_GntR"/>
    <property type="match status" value="1"/>
</dbReference>
<reference evidence="5 6" key="1">
    <citation type="submission" date="2024-10" db="EMBL/GenBank/DDBJ databases">
        <authorList>
            <person name="Topkara A.R."/>
            <person name="Saygin H."/>
        </authorList>
    </citation>
    <scope>NUCLEOTIDE SEQUENCE [LARGE SCALE GENOMIC DNA]</scope>
    <source>
        <strain evidence="5 6">M3C6</strain>
    </source>
</reference>
<dbReference type="Pfam" id="PF07702">
    <property type="entry name" value="UTRA"/>
    <property type="match status" value="1"/>
</dbReference>
<dbReference type="EMBL" id="JBICRM010000046">
    <property type="protein sequence ID" value="MFG1710264.1"/>
    <property type="molecule type" value="Genomic_DNA"/>
</dbReference>
<dbReference type="SMART" id="SM00866">
    <property type="entry name" value="UTRA"/>
    <property type="match status" value="1"/>
</dbReference>
<dbReference type="InterPro" id="IPR036388">
    <property type="entry name" value="WH-like_DNA-bd_sf"/>
</dbReference>
<sequence>MTPRPGPSVPASTFARPLAYRRDLPLRVAVYSEIARAIRSGVLEPGQLLPSEPELSAAYAVSRTVMREALILLEEDGLIRNRRGVGRFVIDVLPAIGLEQLQPIERMLAASGPAHPVTRRKAALESSTDFTLRGLQLDADGDVLMWESVVTRDDEPIALTQEWVPSGPALDAADPGLAGALEARHADPVSMLTVLTEHVGAKLGPGVCDVSVSNAGSERAHSFGVGSTSPVLVLSQTVLLGSRPIYVAKHLIAQQAGHLTVVQTSSL</sequence>
<evidence type="ECO:0000313" key="5">
    <source>
        <dbReference type="EMBL" id="MFG1710264.1"/>
    </source>
</evidence>
<proteinExistence type="predicted"/>
<organism evidence="5 6">
    <name type="scientific">Nonomuraea marmarensis</name>
    <dbReference type="NCBI Taxonomy" id="3351344"/>
    <lineage>
        <taxon>Bacteria</taxon>
        <taxon>Bacillati</taxon>
        <taxon>Actinomycetota</taxon>
        <taxon>Actinomycetes</taxon>
        <taxon>Streptosporangiales</taxon>
        <taxon>Streptosporangiaceae</taxon>
        <taxon>Nonomuraea</taxon>
    </lineage>
</organism>
<dbReference type="SMART" id="SM00345">
    <property type="entry name" value="HTH_GNTR"/>
    <property type="match status" value="1"/>
</dbReference>
<dbReference type="PANTHER" id="PTHR44846:SF1">
    <property type="entry name" value="MANNOSYL-D-GLYCERATE TRANSPORT_METABOLISM SYSTEM REPRESSOR MNGR-RELATED"/>
    <property type="match status" value="1"/>
</dbReference>
<evidence type="ECO:0000256" key="1">
    <source>
        <dbReference type="ARBA" id="ARBA00023015"/>
    </source>
</evidence>
<evidence type="ECO:0000256" key="2">
    <source>
        <dbReference type="ARBA" id="ARBA00023125"/>
    </source>
</evidence>
<protein>
    <submittedName>
        <fullName evidence="5">GntR family transcriptional regulator</fullName>
    </submittedName>
</protein>
<dbReference type="Pfam" id="PF00392">
    <property type="entry name" value="GntR"/>
    <property type="match status" value="1"/>
</dbReference>